<proteinExistence type="predicted"/>
<dbReference type="EMBL" id="APCN01007367">
    <property type="status" value="NOT_ANNOTATED_CDS"/>
    <property type="molecule type" value="Genomic_DNA"/>
</dbReference>
<dbReference type="VEuPathDB" id="VectorBase:AARA007084"/>
<protein>
    <recommendedName>
        <fullName evidence="3">Peptidase aspartic putative domain-containing protein</fullName>
    </recommendedName>
</protein>
<reference evidence="1" key="1">
    <citation type="submission" date="2022-08" db="UniProtKB">
        <authorList>
            <consortium name="EnsemblMetazoa"/>
        </authorList>
    </citation>
    <scope>IDENTIFICATION</scope>
    <source>
        <strain evidence="1">Dongola</strain>
    </source>
</reference>
<evidence type="ECO:0008006" key="3">
    <source>
        <dbReference type="Google" id="ProtNLM"/>
    </source>
</evidence>
<dbReference type="SUPFAM" id="SSF56672">
    <property type="entry name" value="DNA/RNA polymerases"/>
    <property type="match status" value="1"/>
</dbReference>
<accession>A0A182I0J5</accession>
<name>A0A182I0J5_ANOAR</name>
<dbReference type="AlphaFoldDB" id="A0A182I0J5"/>
<dbReference type="EnsemblMetazoa" id="AARA007084-RA">
    <property type="protein sequence ID" value="AARA007084-PA"/>
    <property type="gene ID" value="AARA007084"/>
</dbReference>
<dbReference type="PANTHER" id="PTHR47331:SF1">
    <property type="entry name" value="GAG-LIKE PROTEIN"/>
    <property type="match status" value="1"/>
</dbReference>
<dbReference type="VEuPathDB" id="VectorBase:AARA21_005971"/>
<dbReference type="Proteomes" id="UP000075840">
    <property type="component" value="Unassembled WGS sequence"/>
</dbReference>
<dbReference type="InterPro" id="IPR043502">
    <property type="entry name" value="DNA/RNA_pol_sf"/>
</dbReference>
<evidence type="ECO:0000313" key="2">
    <source>
        <dbReference type="Proteomes" id="UP000075840"/>
    </source>
</evidence>
<evidence type="ECO:0000313" key="1">
    <source>
        <dbReference type="EnsemblMetazoa" id="AARA007084-PA"/>
    </source>
</evidence>
<dbReference type="GO" id="GO:0071897">
    <property type="term" value="P:DNA biosynthetic process"/>
    <property type="evidence" value="ECO:0007669"/>
    <property type="project" value="UniProtKB-ARBA"/>
</dbReference>
<organism evidence="1 2">
    <name type="scientific">Anopheles arabiensis</name>
    <name type="common">Mosquito</name>
    <dbReference type="NCBI Taxonomy" id="7173"/>
    <lineage>
        <taxon>Eukaryota</taxon>
        <taxon>Metazoa</taxon>
        <taxon>Ecdysozoa</taxon>
        <taxon>Arthropoda</taxon>
        <taxon>Hexapoda</taxon>
        <taxon>Insecta</taxon>
        <taxon>Pterygota</taxon>
        <taxon>Neoptera</taxon>
        <taxon>Endopterygota</taxon>
        <taxon>Diptera</taxon>
        <taxon>Nematocera</taxon>
        <taxon>Culicoidea</taxon>
        <taxon>Culicidae</taxon>
        <taxon>Anophelinae</taxon>
        <taxon>Anopheles</taxon>
    </lineage>
</organism>
<keyword evidence="2" id="KW-1185">Reference proteome</keyword>
<sequence>MEHTIRYNSGIDPTFKKPERIDILIGAGLFAELLGEGKIRLASYLPRLLETKLGWIVSGNMTEAIEDNFNESIAGCAIDDDFNAAMERLSNYVKNGMIKQHDEMKMGDIYYSCQRRTTIKGKQENHMINFSKTIRQMKRDTCLSEEYHNFMDEYLQLGHMTQVTDTDITTTKCIVVFDASCKTDSGRCFNDILLTGPQLKDDLVSILLRFRFNKVAMVADVEKMYWQVLIDEEDRELQCFFRRSHEAE</sequence>
<dbReference type="PANTHER" id="PTHR47331">
    <property type="entry name" value="PHD-TYPE DOMAIN-CONTAINING PROTEIN"/>
    <property type="match status" value="1"/>
</dbReference>